<keyword evidence="3" id="KW-1185">Reference proteome</keyword>
<comment type="caution">
    <text evidence="2">The sequence shown here is derived from an EMBL/GenBank/DDBJ whole genome shotgun (WGS) entry which is preliminary data.</text>
</comment>
<dbReference type="InterPro" id="IPR035923">
    <property type="entry name" value="TT1751-like_sf"/>
</dbReference>
<dbReference type="Proteomes" id="UP000029665">
    <property type="component" value="Unassembled WGS sequence"/>
</dbReference>
<evidence type="ECO:0000313" key="2">
    <source>
        <dbReference type="EMBL" id="CDO70052.1"/>
    </source>
</evidence>
<reference evidence="2" key="1">
    <citation type="submission" date="2014-01" db="EMBL/GenBank/DDBJ databases">
        <title>The genome of the white-rot fungus Pycnoporus cinnabarinus: a basidiomycete model with a versatile arsenal for lignocellulosic biomass breakdown.</title>
        <authorList>
            <person name="Levasseur A."/>
            <person name="Lomascolo A."/>
            <person name="Ruiz-Duenas F.J."/>
            <person name="Uzan E."/>
            <person name="Piumi F."/>
            <person name="Kues U."/>
            <person name="Ram A.F.J."/>
            <person name="Murat C."/>
            <person name="Haon M."/>
            <person name="Benoit I."/>
            <person name="Arfi Y."/>
            <person name="Chevret D."/>
            <person name="Drula E."/>
            <person name="Kwon M.J."/>
            <person name="Gouret P."/>
            <person name="Lesage-Meessen L."/>
            <person name="Lombard V."/>
            <person name="Mariette J."/>
            <person name="Noirot C."/>
            <person name="Park J."/>
            <person name="Patyshakuliyeva A."/>
            <person name="Wieneger R.A.B."/>
            <person name="Wosten H.A.B."/>
            <person name="Martin F."/>
            <person name="Coutinho P.M."/>
            <person name="de Vries R."/>
            <person name="Martinez A.T."/>
            <person name="Klopp C."/>
            <person name="Pontarotti P."/>
            <person name="Henrissat B."/>
            <person name="Record E."/>
        </authorList>
    </citation>
    <scope>NUCLEOTIDE SEQUENCE [LARGE SCALE GENOMIC DNA]</scope>
    <source>
        <strain evidence="2">BRFM137</strain>
    </source>
</reference>
<dbReference type="HOGENOM" id="CLU_105954_0_1_1"/>
<dbReference type="OMA" id="TMLRHDV"/>
<dbReference type="InterPro" id="IPR005180">
    <property type="entry name" value="DUF302"/>
</dbReference>
<dbReference type="Pfam" id="PF03625">
    <property type="entry name" value="DUF302"/>
    <property type="match status" value="1"/>
</dbReference>
<dbReference type="EMBL" id="CCBP010000066">
    <property type="protein sequence ID" value="CDO70052.1"/>
    <property type="molecule type" value="Genomic_DNA"/>
</dbReference>
<dbReference type="SUPFAM" id="SSF103247">
    <property type="entry name" value="TT1751-like"/>
    <property type="match status" value="1"/>
</dbReference>
<evidence type="ECO:0000313" key="3">
    <source>
        <dbReference type="Proteomes" id="UP000029665"/>
    </source>
</evidence>
<evidence type="ECO:0000259" key="1">
    <source>
        <dbReference type="Pfam" id="PF03625"/>
    </source>
</evidence>
<protein>
    <recommendedName>
        <fullName evidence="1">DUF302 domain-containing protein</fullName>
    </recommendedName>
</protein>
<organism evidence="2 3">
    <name type="scientific">Pycnoporus cinnabarinus</name>
    <name type="common">Cinnabar-red polypore</name>
    <name type="synonym">Trametes cinnabarina</name>
    <dbReference type="NCBI Taxonomy" id="5643"/>
    <lineage>
        <taxon>Eukaryota</taxon>
        <taxon>Fungi</taxon>
        <taxon>Dikarya</taxon>
        <taxon>Basidiomycota</taxon>
        <taxon>Agaricomycotina</taxon>
        <taxon>Agaricomycetes</taxon>
        <taxon>Polyporales</taxon>
        <taxon>Polyporaceae</taxon>
        <taxon>Trametes</taxon>
    </lineage>
</organism>
<dbReference type="Gene3D" id="3.30.310.70">
    <property type="entry name" value="TT1751-like domain"/>
    <property type="match status" value="1"/>
</dbReference>
<sequence length="185" mass="20177">MSNAKIVVEYTARRVTFHTSLPFTEVAARLEKEINKPAGGPAVFRALGVSKTKEELESNINALTDGRDFVYVSAANYFLEMPHDRWLNTYSGSSSTPRTVVYTFGNPLIAQTMLRHDLSAGLHIPPKLMLLEDATGNGTKILYDDPASVIAVPDSPGAMVSKELQTAAESLSAKMEYLVKAIVTE</sequence>
<dbReference type="CDD" id="cd14797">
    <property type="entry name" value="DUF302"/>
    <property type="match status" value="1"/>
</dbReference>
<accession>A0A060S6D7</accession>
<proteinExistence type="predicted"/>
<dbReference type="OrthoDB" id="5190258at2759"/>
<name>A0A060S6D7_PYCCI</name>
<feature type="domain" description="DUF302" evidence="1">
    <location>
        <begin position="96"/>
        <end position="146"/>
    </location>
</feature>
<gene>
    <name evidence="2" type="ORF">BN946_scf184601.g5</name>
</gene>
<dbReference type="AlphaFoldDB" id="A0A060S6D7"/>